<reference evidence="2" key="1">
    <citation type="journal article" date="2015" name="Proc. Natl. Acad. Sci. U.S.A.">
        <title>Genome sequencing of adzuki bean (Vigna angularis) provides insight into high starch and low fat accumulation and domestication.</title>
        <authorList>
            <person name="Yang K."/>
            <person name="Tian Z."/>
            <person name="Chen C."/>
            <person name="Luo L."/>
            <person name="Zhao B."/>
            <person name="Wang Z."/>
            <person name="Yu L."/>
            <person name="Li Y."/>
            <person name="Sun Y."/>
            <person name="Li W."/>
            <person name="Chen Y."/>
            <person name="Li Y."/>
            <person name="Zhang Y."/>
            <person name="Ai D."/>
            <person name="Zhao J."/>
            <person name="Shang C."/>
            <person name="Ma Y."/>
            <person name="Wu B."/>
            <person name="Wang M."/>
            <person name="Gao L."/>
            <person name="Sun D."/>
            <person name="Zhang P."/>
            <person name="Guo F."/>
            <person name="Wang W."/>
            <person name="Li Y."/>
            <person name="Wang J."/>
            <person name="Varshney R.K."/>
            <person name="Wang J."/>
            <person name="Ling H.Q."/>
            <person name="Wan P."/>
        </authorList>
    </citation>
    <scope>NUCLEOTIDE SEQUENCE</scope>
    <source>
        <strain evidence="2">cv. Jingnong 6</strain>
    </source>
</reference>
<sequence length="109" mass="12307">MEKGDKRVQLFEGESEIFQAHIHLAKRHSLNGRRGDQCSRLRSVIEDGVSGGDLGSCRQRRRERRDFSLAHEKEVEVWAAPSDVGGVVDDTLGWRKENATEGRDYRVGG</sequence>
<name>A0A0L9VCR4_PHAAN</name>
<dbReference type="EMBL" id="CM003379">
    <property type="protein sequence ID" value="KOM52712.1"/>
    <property type="molecule type" value="Genomic_DNA"/>
</dbReference>
<evidence type="ECO:0000313" key="1">
    <source>
        <dbReference type="EMBL" id="KOM52712.1"/>
    </source>
</evidence>
<proteinExistence type="predicted"/>
<organism evidence="1 2">
    <name type="scientific">Phaseolus angularis</name>
    <name type="common">Azuki bean</name>
    <name type="synonym">Vigna angularis</name>
    <dbReference type="NCBI Taxonomy" id="3914"/>
    <lineage>
        <taxon>Eukaryota</taxon>
        <taxon>Viridiplantae</taxon>
        <taxon>Streptophyta</taxon>
        <taxon>Embryophyta</taxon>
        <taxon>Tracheophyta</taxon>
        <taxon>Spermatophyta</taxon>
        <taxon>Magnoliopsida</taxon>
        <taxon>eudicotyledons</taxon>
        <taxon>Gunneridae</taxon>
        <taxon>Pentapetalae</taxon>
        <taxon>rosids</taxon>
        <taxon>fabids</taxon>
        <taxon>Fabales</taxon>
        <taxon>Fabaceae</taxon>
        <taxon>Papilionoideae</taxon>
        <taxon>50 kb inversion clade</taxon>
        <taxon>NPAAA clade</taxon>
        <taxon>indigoferoid/millettioid clade</taxon>
        <taxon>Phaseoleae</taxon>
        <taxon>Vigna</taxon>
    </lineage>
</organism>
<accession>A0A0L9VCR4</accession>
<evidence type="ECO:0000313" key="2">
    <source>
        <dbReference type="Proteomes" id="UP000053144"/>
    </source>
</evidence>
<dbReference type="Gramene" id="KOM52712">
    <property type="protein sequence ID" value="KOM52712"/>
    <property type="gene ID" value="LR48_Vigan09g137100"/>
</dbReference>
<protein>
    <submittedName>
        <fullName evidence="1">Uncharacterized protein</fullName>
    </submittedName>
</protein>
<dbReference type="AlphaFoldDB" id="A0A0L9VCR4"/>
<gene>
    <name evidence="1" type="ORF">LR48_Vigan09g137100</name>
</gene>
<dbReference type="Proteomes" id="UP000053144">
    <property type="component" value="Chromosome 9"/>
</dbReference>